<organism evidence="2 3">
    <name type="scientific">Fragilariopsis cylindrus CCMP1102</name>
    <dbReference type="NCBI Taxonomy" id="635003"/>
    <lineage>
        <taxon>Eukaryota</taxon>
        <taxon>Sar</taxon>
        <taxon>Stramenopiles</taxon>
        <taxon>Ochrophyta</taxon>
        <taxon>Bacillariophyta</taxon>
        <taxon>Bacillariophyceae</taxon>
        <taxon>Bacillariophycidae</taxon>
        <taxon>Bacillariales</taxon>
        <taxon>Bacillariaceae</taxon>
        <taxon>Fragilariopsis</taxon>
    </lineage>
</organism>
<evidence type="ECO:0000313" key="3">
    <source>
        <dbReference type="Proteomes" id="UP000095751"/>
    </source>
</evidence>
<dbReference type="Proteomes" id="UP000095751">
    <property type="component" value="Unassembled WGS sequence"/>
</dbReference>
<feature type="domain" description="Inositol polyphosphate-related phosphatase" evidence="1">
    <location>
        <begin position="1"/>
        <end position="84"/>
    </location>
</feature>
<reference evidence="2 3" key="1">
    <citation type="submission" date="2016-09" db="EMBL/GenBank/DDBJ databases">
        <title>Extensive genetic diversity and differential bi-allelic expression allows diatom success in the polar Southern Ocean.</title>
        <authorList>
            <consortium name="DOE Joint Genome Institute"/>
            <person name="Mock T."/>
            <person name="Otillar R.P."/>
            <person name="Strauss J."/>
            <person name="Dupont C."/>
            <person name="Frickenhaus S."/>
            <person name="Maumus F."/>
            <person name="Mcmullan M."/>
            <person name="Sanges R."/>
            <person name="Schmutz J."/>
            <person name="Toseland A."/>
            <person name="Valas R."/>
            <person name="Veluchamy A."/>
            <person name="Ward B.J."/>
            <person name="Allen A."/>
            <person name="Barry K."/>
            <person name="Falciatore A."/>
            <person name="Ferrante M."/>
            <person name="Fortunato A.E."/>
            <person name="Gloeckner G."/>
            <person name="Gruber A."/>
            <person name="Hipkin R."/>
            <person name="Janech M."/>
            <person name="Kroth P."/>
            <person name="Leese F."/>
            <person name="Lindquist E."/>
            <person name="Lyon B.R."/>
            <person name="Martin J."/>
            <person name="Mayer C."/>
            <person name="Parker M."/>
            <person name="Quesneville H."/>
            <person name="Raymond J."/>
            <person name="Uhlig C."/>
            <person name="Valentin K.U."/>
            <person name="Worden A.Z."/>
            <person name="Armbrust E.V."/>
            <person name="Bowler C."/>
            <person name="Green B."/>
            <person name="Moulton V."/>
            <person name="Van Oosterhout C."/>
            <person name="Grigoriev I."/>
        </authorList>
    </citation>
    <scope>NUCLEOTIDE SEQUENCE [LARGE SCALE GENOMIC DNA]</scope>
    <source>
        <strain evidence="2 3">CCMP1102</strain>
    </source>
</reference>
<dbReference type="KEGG" id="fcy:FRACYDRAFT_164615"/>
<feature type="non-terminal residue" evidence="2">
    <location>
        <position position="1"/>
    </location>
</feature>
<dbReference type="EMBL" id="KV784354">
    <property type="protein sequence ID" value="OEU20749.1"/>
    <property type="molecule type" value="Genomic_DNA"/>
</dbReference>
<dbReference type="Pfam" id="PF22669">
    <property type="entry name" value="Exo_endo_phos2"/>
    <property type="match status" value="1"/>
</dbReference>
<proteinExistence type="predicted"/>
<dbReference type="SUPFAM" id="SSF56219">
    <property type="entry name" value="DNase I-like"/>
    <property type="match status" value="1"/>
</dbReference>
<dbReference type="PANTHER" id="PTHR11200">
    <property type="entry name" value="INOSITOL 5-PHOSPHATASE"/>
    <property type="match status" value="1"/>
</dbReference>
<keyword evidence="3" id="KW-1185">Reference proteome</keyword>
<dbReference type="GO" id="GO:0004439">
    <property type="term" value="F:phosphatidylinositol-4,5-bisphosphate 5-phosphatase activity"/>
    <property type="evidence" value="ECO:0007669"/>
    <property type="project" value="TreeGrafter"/>
</dbReference>
<evidence type="ECO:0000313" key="2">
    <source>
        <dbReference type="EMBL" id="OEU20749.1"/>
    </source>
</evidence>
<dbReference type="Gene3D" id="3.60.10.10">
    <property type="entry name" value="Endonuclease/exonuclease/phosphatase"/>
    <property type="match status" value="1"/>
</dbReference>
<dbReference type="GO" id="GO:0046856">
    <property type="term" value="P:phosphatidylinositol dephosphorylation"/>
    <property type="evidence" value="ECO:0007669"/>
    <property type="project" value="InterPro"/>
</dbReference>
<gene>
    <name evidence="2" type="ORF">FRACYDRAFT_164615</name>
</gene>
<dbReference type="AlphaFoldDB" id="A0A1E7FRF8"/>
<name>A0A1E7FRF8_9STRA</name>
<feature type="non-terminal residue" evidence="2">
    <location>
        <position position="90"/>
    </location>
</feature>
<accession>A0A1E7FRF8</accession>
<dbReference type="InterPro" id="IPR046985">
    <property type="entry name" value="IP5"/>
</dbReference>
<dbReference type="InterPro" id="IPR000300">
    <property type="entry name" value="IPPc"/>
</dbReference>
<dbReference type="InParanoid" id="A0A1E7FRF8"/>
<sequence length="90" mass="10410">LIRHDQLINSMAEGRAFPGFAEGKIAFMPTFKFDKESHSYDTSHKQRIPAWTDRILFLPSNGIRVLDYQSVPEAQHSDHRPVYGSYRISM</sequence>
<dbReference type="PANTHER" id="PTHR11200:SF300">
    <property type="entry name" value="TYPE II INOSITOL 1,4,5-TRISPHOSPHATE 5-PHOSPHATASE"/>
    <property type="match status" value="1"/>
</dbReference>
<evidence type="ECO:0000259" key="1">
    <source>
        <dbReference type="Pfam" id="PF22669"/>
    </source>
</evidence>
<protein>
    <submittedName>
        <fullName evidence="2">DNase I-like protein</fullName>
    </submittedName>
</protein>
<dbReference type="OrthoDB" id="2248459at2759"/>
<dbReference type="InterPro" id="IPR036691">
    <property type="entry name" value="Endo/exonu/phosph_ase_sf"/>
</dbReference>